<protein>
    <submittedName>
        <fullName evidence="2">Uncharacterized protein</fullName>
    </submittedName>
</protein>
<sequence length="415" mass="45314">MSPLSTAPNLPTPPVRPSKLASPPPQESNELIETAITTSHNANSAGFNNSAATQNGDVETLAKTYGVNPRKRLRVEEDTRSISQVVIDGLLFRQFPIPPQASPALHLVQVLDLAQFLCFRGMEGVVSPILWIVKFCWTCSNWLGGDYSKSQKGSRRWALEAGLVDIPIPDALIQPLLETRVVLDVLKIVWSQLLTETQWEALDEGSLQCWSIRILLQRQTDFNEEPAEDGMPWQEKLTLILQENPKLPVSINKVMQALPNGASDEEEEKGDLDEGLFTFIEALEAVLIAVPVDEAPQAVEMPANVEDAALPVGEDDLALLEVVDGVKTAEAQTATEGVEVGENDHLMEIAEEGEQPVPEAVATGEVPGTSQQPEEGSAEGGTAPSEQEEQLVDVVEEYWGDEFPLFLGWVKLLSV</sequence>
<feature type="region of interest" description="Disordered" evidence="1">
    <location>
        <begin position="1"/>
        <end position="28"/>
    </location>
</feature>
<dbReference type="AlphaFoldDB" id="A0A3N4HS40"/>
<name>A0A3N4HS40_ASCIM</name>
<organism evidence="2 3">
    <name type="scientific">Ascobolus immersus RN42</name>
    <dbReference type="NCBI Taxonomy" id="1160509"/>
    <lineage>
        <taxon>Eukaryota</taxon>
        <taxon>Fungi</taxon>
        <taxon>Dikarya</taxon>
        <taxon>Ascomycota</taxon>
        <taxon>Pezizomycotina</taxon>
        <taxon>Pezizomycetes</taxon>
        <taxon>Pezizales</taxon>
        <taxon>Ascobolaceae</taxon>
        <taxon>Ascobolus</taxon>
    </lineage>
</organism>
<proteinExistence type="predicted"/>
<dbReference type="EMBL" id="ML119785">
    <property type="protein sequence ID" value="RPA74610.1"/>
    <property type="molecule type" value="Genomic_DNA"/>
</dbReference>
<evidence type="ECO:0000313" key="2">
    <source>
        <dbReference type="EMBL" id="RPA74610.1"/>
    </source>
</evidence>
<evidence type="ECO:0000256" key="1">
    <source>
        <dbReference type="SAM" id="MobiDB-lite"/>
    </source>
</evidence>
<accession>A0A3N4HS40</accession>
<feature type="compositionally biased region" description="Pro residues" evidence="1">
    <location>
        <begin position="10"/>
        <end position="26"/>
    </location>
</feature>
<feature type="region of interest" description="Disordered" evidence="1">
    <location>
        <begin position="363"/>
        <end position="388"/>
    </location>
</feature>
<dbReference type="Proteomes" id="UP000275078">
    <property type="component" value="Unassembled WGS sequence"/>
</dbReference>
<evidence type="ECO:0000313" key="3">
    <source>
        <dbReference type="Proteomes" id="UP000275078"/>
    </source>
</evidence>
<gene>
    <name evidence="2" type="ORF">BJ508DRAFT_312712</name>
</gene>
<reference evidence="2 3" key="1">
    <citation type="journal article" date="2018" name="Nat. Ecol. Evol.">
        <title>Pezizomycetes genomes reveal the molecular basis of ectomycorrhizal truffle lifestyle.</title>
        <authorList>
            <person name="Murat C."/>
            <person name="Payen T."/>
            <person name="Noel B."/>
            <person name="Kuo A."/>
            <person name="Morin E."/>
            <person name="Chen J."/>
            <person name="Kohler A."/>
            <person name="Krizsan K."/>
            <person name="Balestrini R."/>
            <person name="Da Silva C."/>
            <person name="Montanini B."/>
            <person name="Hainaut M."/>
            <person name="Levati E."/>
            <person name="Barry K.W."/>
            <person name="Belfiori B."/>
            <person name="Cichocki N."/>
            <person name="Clum A."/>
            <person name="Dockter R.B."/>
            <person name="Fauchery L."/>
            <person name="Guy J."/>
            <person name="Iotti M."/>
            <person name="Le Tacon F."/>
            <person name="Lindquist E.A."/>
            <person name="Lipzen A."/>
            <person name="Malagnac F."/>
            <person name="Mello A."/>
            <person name="Molinier V."/>
            <person name="Miyauchi S."/>
            <person name="Poulain J."/>
            <person name="Riccioni C."/>
            <person name="Rubini A."/>
            <person name="Sitrit Y."/>
            <person name="Splivallo R."/>
            <person name="Traeger S."/>
            <person name="Wang M."/>
            <person name="Zifcakova L."/>
            <person name="Wipf D."/>
            <person name="Zambonelli A."/>
            <person name="Paolocci F."/>
            <person name="Nowrousian M."/>
            <person name="Ottonello S."/>
            <person name="Baldrian P."/>
            <person name="Spatafora J.W."/>
            <person name="Henrissat B."/>
            <person name="Nagy L.G."/>
            <person name="Aury J.M."/>
            <person name="Wincker P."/>
            <person name="Grigoriev I.V."/>
            <person name="Bonfante P."/>
            <person name="Martin F.M."/>
        </authorList>
    </citation>
    <scope>NUCLEOTIDE SEQUENCE [LARGE SCALE GENOMIC DNA]</scope>
    <source>
        <strain evidence="2 3">RN42</strain>
    </source>
</reference>
<keyword evidence="3" id="KW-1185">Reference proteome</keyword>